<gene>
    <name evidence="1" type="ORF">SDC9_183680</name>
</gene>
<protein>
    <submittedName>
        <fullName evidence="1">Uncharacterized protein</fullName>
    </submittedName>
</protein>
<name>A0A645HKM7_9ZZZZ</name>
<sequence length="54" mass="6100">MKGSIRSLGDTALSAVPARRSRVNNNYYYVLSHHTLIHINFLPFPQIGGYINII</sequence>
<organism evidence="1">
    <name type="scientific">bioreactor metagenome</name>
    <dbReference type="NCBI Taxonomy" id="1076179"/>
    <lineage>
        <taxon>unclassified sequences</taxon>
        <taxon>metagenomes</taxon>
        <taxon>ecological metagenomes</taxon>
    </lineage>
</organism>
<comment type="caution">
    <text evidence="1">The sequence shown here is derived from an EMBL/GenBank/DDBJ whole genome shotgun (WGS) entry which is preliminary data.</text>
</comment>
<reference evidence="1" key="1">
    <citation type="submission" date="2019-08" db="EMBL/GenBank/DDBJ databases">
        <authorList>
            <person name="Kucharzyk K."/>
            <person name="Murdoch R.W."/>
            <person name="Higgins S."/>
            <person name="Loffler F."/>
        </authorList>
    </citation>
    <scope>NUCLEOTIDE SEQUENCE</scope>
</reference>
<accession>A0A645HKM7</accession>
<dbReference type="AlphaFoldDB" id="A0A645HKM7"/>
<dbReference type="EMBL" id="VSSQ01090158">
    <property type="protein sequence ID" value="MPN36173.1"/>
    <property type="molecule type" value="Genomic_DNA"/>
</dbReference>
<evidence type="ECO:0000313" key="1">
    <source>
        <dbReference type="EMBL" id="MPN36173.1"/>
    </source>
</evidence>
<proteinExistence type="predicted"/>